<feature type="compositionally biased region" description="Low complexity" evidence="4">
    <location>
        <begin position="153"/>
        <end position="164"/>
    </location>
</feature>
<keyword evidence="6" id="KW-1185">Reference proteome</keyword>
<dbReference type="InterPro" id="IPR001911">
    <property type="entry name" value="Ribosomal_bS21"/>
</dbReference>
<evidence type="ECO:0000313" key="5">
    <source>
        <dbReference type="EMBL" id="KAF7198305.1"/>
    </source>
</evidence>
<feature type="compositionally biased region" description="Polar residues" evidence="4">
    <location>
        <begin position="98"/>
        <end position="127"/>
    </location>
</feature>
<dbReference type="GO" id="GO:0070124">
    <property type="term" value="P:mitochondrial translational initiation"/>
    <property type="evidence" value="ECO:0007669"/>
    <property type="project" value="TreeGrafter"/>
</dbReference>
<keyword evidence="3" id="KW-0687">Ribonucleoprotein</keyword>
<accession>A0A8H6VTJ7</accession>
<dbReference type="EMBL" id="JABCIY010000001">
    <property type="protein sequence ID" value="KAF7198305.1"/>
    <property type="molecule type" value="Genomic_DNA"/>
</dbReference>
<comment type="similarity">
    <text evidence="1">Belongs to the bacterial ribosomal protein bS21 family.</text>
</comment>
<dbReference type="Pfam" id="PF01165">
    <property type="entry name" value="Ribosomal_S21"/>
    <property type="match status" value="1"/>
</dbReference>
<evidence type="ECO:0000256" key="2">
    <source>
        <dbReference type="ARBA" id="ARBA00022980"/>
    </source>
</evidence>
<sequence length="273" mass="30543">MPMEAYRAGEALLRSSQPLLPFLAPGVYRQASRATATPVARHCRGTRNTPRAFSTTQCRHQQQNNSPPGFPSTTPSSQSAVSDDISSLLDDTLDLNKGTPTAPASRTSRFSSRNAQRQNPPSRSIAQELQEAQGKGRSSVDDLLDTISRPTTRPGRGPSSYGSSDIMSMLNPNGFDGPPAPISSEEKPVDLPKNVGRMVEVNDARNMDVGRAFRAMEMGCARNRVRKDFMDQRFHERPGMKRKRLKRQRWAKRFKDNFVRTVQLVQRMKKQGW</sequence>
<dbReference type="InterPro" id="IPR052837">
    <property type="entry name" value="Mitoribosomal_bS21"/>
</dbReference>
<gene>
    <name evidence="5" type="ORF">HII31_00044</name>
</gene>
<evidence type="ECO:0000256" key="3">
    <source>
        <dbReference type="ARBA" id="ARBA00023274"/>
    </source>
</evidence>
<dbReference type="AlphaFoldDB" id="A0A8H6VTJ7"/>
<dbReference type="GO" id="GO:0003735">
    <property type="term" value="F:structural constituent of ribosome"/>
    <property type="evidence" value="ECO:0007669"/>
    <property type="project" value="InterPro"/>
</dbReference>
<dbReference type="OrthoDB" id="2501249at2759"/>
<name>A0A8H6VTJ7_9PEZI</name>
<evidence type="ECO:0000256" key="4">
    <source>
        <dbReference type="SAM" id="MobiDB-lite"/>
    </source>
</evidence>
<dbReference type="PANTHER" id="PTHR41237">
    <property type="entry name" value="37S RIBOSOMAL PROTEIN MRP21, MITOCHONDRIAL"/>
    <property type="match status" value="1"/>
</dbReference>
<proteinExistence type="inferred from homology"/>
<dbReference type="Proteomes" id="UP000660729">
    <property type="component" value="Unassembled WGS sequence"/>
</dbReference>
<comment type="caution">
    <text evidence="5">The sequence shown here is derived from an EMBL/GenBank/DDBJ whole genome shotgun (WGS) entry which is preliminary data.</text>
</comment>
<feature type="compositionally biased region" description="Polar residues" evidence="4">
    <location>
        <begin position="46"/>
        <end position="65"/>
    </location>
</feature>
<evidence type="ECO:0000256" key="1">
    <source>
        <dbReference type="ARBA" id="ARBA00006640"/>
    </source>
</evidence>
<organism evidence="5 6">
    <name type="scientific">Pseudocercospora fuligena</name>
    <dbReference type="NCBI Taxonomy" id="685502"/>
    <lineage>
        <taxon>Eukaryota</taxon>
        <taxon>Fungi</taxon>
        <taxon>Dikarya</taxon>
        <taxon>Ascomycota</taxon>
        <taxon>Pezizomycotina</taxon>
        <taxon>Dothideomycetes</taxon>
        <taxon>Dothideomycetidae</taxon>
        <taxon>Mycosphaerellales</taxon>
        <taxon>Mycosphaerellaceae</taxon>
        <taxon>Pseudocercospora</taxon>
    </lineage>
</organism>
<feature type="compositionally biased region" description="Low complexity" evidence="4">
    <location>
        <begin position="71"/>
        <end position="90"/>
    </location>
</feature>
<protein>
    <submittedName>
        <fullName evidence="5">37S ribosomal protein mrp21, mitochondrial</fullName>
    </submittedName>
</protein>
<reference evidence="5" key="1">
    <citation type="submission" date="2020-04" db="EMBL/GenBank/DDBJ databases">
        <title>Draft genome resource of the tomato pathogen Pseudocercospora fuligena.</title>
        <authorList>
            <person name="Zaccaron A."/>
        </authorList>
    </citation>
    <scope>NUCLEOTIDE SEQUENCE</scope>
    <source>
        <strain evidence="5">PF001</strain>
    </source>
</reference>
<feature type="region of interest" description="Disordered" evidence="4">
    <location>
        <begin position="38"/>
        <end position="190"/>
    </location>
</feature>
<keyword evidence="2 5" id="KW-0689">Ribosomal protein</keyword>
<evidence type="ECO:0000313" key="6">
    <source>
        <dbReference type="Proteomes" id="UP000660729"/>
    </source>
</evidence>
<dbReference type="GO" id="GO:0005763">
    <property type="term" value="C:mitochondrial small ribosomal subunit"/>
    <property type="evidence" value="ECO:0007669"/>
    <property type="project" value="TreeGrafter"/>
</dbReference>
<dbReference type="PANTHER" id="PTHR41237:SF1">
    <property type="entry name" value="SMALL RIBOSOMAL SUBUNIT PROTEIN BS21M"/>
    <property type="match status" value="1"/>
</dbReference>